<dbReference type="STRING" id="578458.D8Q344"/>
<evidence type="ECO:0000256" key="5">
    <source>
        <dbReference type="RuleBase" id="RU365044"/>
    </source>
</evidence>
<comment type="cofactor">
    <cofactor evidence="5">
        <name>Zn(2+)</name>
        <dbReference type="ChEBI" id="CHEBI:29105"/>
    </cofactor>
    <text evidence="5">Binds 1 zinc ion per subunit.</text>
</comment>
<dbReference type="OMA" id="YDETTDW"/>
<keyword evidence="8" id="KW-1185">Reference proteome</keyword>
<dbReference type="HOGENOM" id="CLU_031040_8_1_1"/>
<dbReference type="KEGG" id="scm:SCHCO_02617662"/>
<feature type="domain" description="MsrB" evidence="6">
    <location>
        <begin position="13"/>
        <end position="136"/>
    </location>
</feature>
<dbReference type="OrthoDB" id="44061at2759"/>
<dbReference type="InterPro" id="IPR011057">
    <property type="entry name" value="Mss4-like_sf"/>
</dbReference>
<dbReference type="GO" id="GO:0030091">
    <property type="term" value="P:protein repair"/>
    <property type="evidence" value="ECO:0007669"/>
    <property type="project" value="InterPro"/>
</dbReference>
<dbReference type="EC" id="1.8.4.12" evidence="5"/>
<dbReference type="FunFam" id="2.170.150.20:FF:000009">
    <property type="entry name" value="Peptide-methionine (R)-S-oxide reductase"/>
    <property type="match status" value="1"/>
</dbReference>
<dbReference type="GO" id="GO:0033743">
    <property type="term" value="F:peptide-methionine (R)-S-oxide reductase activity"/>
    <property type="evidence" value="ECO:0007669"/>
    <property type="project" value="UniProtKB-EC"/>
</dbReference>
<proteinExistence type="inferred from homology"/>
<dbReference type="PANTHER" id="PTHR46081">
    <property type="entry name" value="PEPTIDE METHIONINE SULFOXIDE REDUCTASE 2"/>
    <property type="match status" value="1"/>
</dbReference>
<dbReference type="VEuPathDB" id="FungiDB:SCHCODRAFT_02617662"/>
<dbReference type="InterPro" id="IPR002579">
    <property type="entry name" value="Met_Sox_Rdtase_MsrB_dom"/>
</dbReference>
<dbReference type="RefSeq" id="XP_003033146.1">
    <property type="nucleotide sequence ID" value="XM_003033100.1"/>
</dbReference>
<sequence>MASSGASSPKKSEKEWQAILSPAQFRILREKGTERPGTGEYDKHYEPGVYQCAGCGTPLYKSTTKFKSGCGWPAFFDAIPGAVNRHVDTSMGMKRIEITCAACDGHLGHVFEGEGFPTPTDERHCVNSISLRFSPGDESKA</sequence>
<name>D8Q344_SCHCM</name>
<dbReference type="Proteomes" id="UP000007431">
    <property type="component" value="Unassembled WGS sequence"/>
</dbReference>
<keyword evidence="2 5" id="KW-0479">Metal-binding</keyword>
<keyword evidence="4 5" id="KW-0560">Oxidoreductase</keyword>
<dbReference type="PROSITE" id="PS51790">
    <property type="entry name" value="MSRB"/>
    <property type="match status" value="1"/>
</dbReference>
<dbReference type="AlphaFoldDB" id="D8Q344"/>
<keyword evidence="3 5" id="KW-0862">Zinc</keyword>
<dbReference type="Gene3D" id="2.170.150.20">
    <property type="entry name" value="Peptide methionine sulfoxide reductase"/>
    <property type="match status" value="1"/>
</dbReference>
<gene>
    <name evidence="7" type="ORF">SCHCODRAFT_15188</name>
</gene>
<dbReference type="GO" id="GO:0006979">
    <property type="term" value="P:response to oxidative stress"/>
    <property type="evidence" value="ECO:0007669"/>
    <property type="project" value="InterPro"/>
</dbReference>
<evidence type="ECO:0000256" key="4">
    <source>
        <dbReference type="ARBA" id="ARBA00023002"/>
    </source>
</evidence>
<dbReference type="SUPFAM" id="SSF51316">
    <property type="entry name" value="Mss4-like"/>
    <property type="match status" value="1"/>
</dbReference>
<dbReference type="GO" id="GO:0046872">
    <property type="term" value="F:metal ion binding"/>
    <property type="evidence" value="ECO:0007669"/>
    <property type="project" value="UniProtKB-KW"/>
</dbReference>
<dbReference type="GeneID" id="9590316"/>
<evidence type="ECO:0000256" key="2">
    <source>
        <dbReference type="ARBA" id="ARBA00022723"/>
    </source>
</evidence>
<reference evidence="7 8" key="1">
    <citation type="journal article" date="2010" name="Nat. Biotechnol.">
        <title>Genome sequence of the model mushroom Schizophyllum commune.</title>
        <authorList>
            <person name="Ohm R.A."/>
            <person name="de Jong J.F."/>
            <person name="Lugones L.G."/>
            <person name="Aerts A."/>
            <person name="Kothe E."/>
            <person name="Stajich J.E."/>
            <person name="de Vries R.P."/>
            <person name="Record E."/>
            <person name="Levasseur A."/>
            <person name="Baker S.E."/>
            <person name="Bartholomew K.A."/>
            <person name="Coutinho P.M."/>
            <person name="Erdmann S."/>
            <person name="Fowler T.J."/>
            <person name="Gathman A.C."/>
            <person name="Lombard V."/>
            <person name="Henrissat B."/>
            <person name="Knabe N."/>
            <person name="Kuees U."/>
            <person name="Lilly W.W."/>
            <person name="Lindquist E."/>
            <person name="Lucas S."/>
            <person name="Magnuson J.K."/>
            <person name="Piumi F."/>
            <person name="Raudaskoski M."/>
            <person name="Salamov A."/>
            <person name="Schmutz J."/>
            <person name="Schwarze F.W.M.R."/>
            <person name="vanKuyk P.A."/>
            <person name="Horton J.S."/>
            <person name="Grigoriev I.V."/>
            <person name="Woesten H.A.B."/>
        </authorList>
    </citation>
    <scope>NUCLEOTIDE SEQUENCE [LARGE SCALE GENOMIC DNA]</scope>
    <source>
        <strain evidence="8">H4-8 / FGSC 9210</strain>
    </source>
</reference>
<dbReference type="eggNOG" id="KOG0856">
    <property type="taxonomic scope" value="Eukaryota"/>
</dbReference>
<dbReference type="FunCoup" id="D8Q344">
    <property type="interactions" value="63"/>
</dbReference>
<evidence type="ECO:0000256" key="1">
    <source>
        <dbReference type="ARBA" id="ARBA00007174"/>
    </source>
</evidence>
<accession>D8Q344</accession>
<dbReference type="EMBL" id="GL377305">
    <property type="protein sequence ID" value="EFI98243.1"/>
    <property type="molecule type" value="Genomic_DNA"/>
</dbReference>
<dbReference type="NCBIfam" id="TIGR00357">
    <property type="entry name" value="peptide-methionine (R)-S-oxide reductase MsrB"/>
    <property type="match status" value="1"/>
</dbReference>
<dbReference type="Pfam" id="PF01641">
    <property type="entry name" value="SelR"/>
    <property type="match status" value="1"/>
</dbReference>
<evidence type="ECO:0000313" key="8">
    <source>
        <dbReference type="Proteomes" id="UP000007431"/>
    </source>
</evidence>
<organism evidence="8">
    <name type="scientific">Schizophyllum commune (strain H4-8 / FGSC 9210)</name>
    <name type="common">Split gill fungus</name>
    <dbReference type="NCBI Taxonomy" id="578458"/>
    <lineage>
        <taxon>Eukaryota</taxon>
        <taxon>Fungi</taxon>
        <taxon>Dikarya</taxon>
        <taxon>Basidiomycota</taxon>
        <taxon>Agaricomycotina</taxon>
        <taxon>Agaricomycetes</taxon>
        <taxon>Agaricomycetidae</taxon>
        <taxon>Agaricales</taxon>
        <taxon>Schizophyllaceae</taxon>
        <taxon>Schizophyllum</taxon>
    </lineage>
</organism>
<comment type="catalytic activity">
    <reaction evidence="5">
        <text>L-methionyl-[protein] + [thioredoxin]-disulfide + H2O = L-methionyl-(R)-S-oxide-[protein] + [thioredoxin]-dithiol</text>
        <dbReference type="Rhea" id="RHEA:24164"/>
        <dbReference type="Rhea" id="RHEA-COMP:10698"/>
        <dbReference type="Rhea" id="RHEA-COMP:10700"/>
        <dbReference type="Rhea" id="RHEA-COMP:12313"/>
        <dbReference type="Rhea" id="RHEA-COMP:12314"/>
        <dbReference type="ChEBI" id="CHEBI:15377"/>
        <dbReference type="ChEBI" id="CHEBI:16044"/>
        <dbReference type="ChEBI" id="CHEBI:29950"/>
        <dbReference type="ChEBI" id="CHEBI:45764"/>
        <dbReference type="ChEBI" id="CHEBI:50058"/>
        <dbReference type="EC" id="1.8.4.12"/>
    </reaction>
</comment>
<evidence type="ECO:0000313" key="7">
    <source>
        <dbReference type="EMBL" id="EFI98243.1"/>
    </source>
</evidence>
<dbReference type="InParanoid" id="D8Q344"/>
<dbReference type="PANTHER" id="PTHR46081:SF8">
    <property type="entry name" value="PEPTIDE METHIONINE SULFOXIDE REDUCTASE 2"/>
    <property type="match status" value="1"/>
</dbReference>
<protein>
    <recommendedName>
        <fullName evidence="5">Peptide-methionine (R)-S-oxide reductase</fullName>
        <ecNumber evidence="5">1.8.4.12</ecNumber>
    </recommendedName>
</protein>
<evidence type="ECO:0000256" key="3">
    <source>
        <dbReference type="ARBA" id="ARBA00022833"/>
    </source>
</evidence>
<comment type="similarity">
    <text evidence="1 5">Belongs to the MsrB Met sulfoxide reductase family.</text>
</comment>
<evidence type="ECO:0000259" key="6">
    <source>
        <dbReference type="PROSITE" id="PS51790"/>
    </source>
</evidence>
<dbReference type="InterPro" id="IPR028427">
    <property type="entry name" value="Met_Sox_Rdtase_MsrB"/>
</dbReference>